<dbReference type="PANTHER" id="PTHR12897:SF4">
    <property type="entry name" value="REGULATOR OF MON1-CCZ1 COMPLEX"/>
    <property type="match status" value="1"/>
</dbReference>
<dbReference type="Proteomes" id="UP001166674">
    <property type="component" value="Unassembled WGS sequence"/>
</dbReference>
<dbReference type="InterPro" id="IPR040371">
    <property type="entry name" value="RMC1"/>
</dbReference>
<accession>A0AA41MHA2</accession>
<dbReference type="InterPro" id="IPR049040">
    <property type="entry name" value="RMC1_N"/>
</dbReference>
<feature type="domain" description="Regulator of MON1-CCZ1 complex N-terminal" evidence="2">
    <location>
        <begin position="26"/>
        <end position="91"/>
    </location>
</feature>
<comment type="caution">
    <text evidence="3">The sequence shown here is derived from an EMBL/GenBank/DDBJ whole genome shotgun (WGS) entry which is preliminary data.</text>
</comment>
<evidence type="ECO:0000259" key="1">
    <source>
        <dbReference type="Pfam" id="PF07035"/>
    </source>
</evidence>
<gene>
    <name evidence="3" type="ORF">SUZIE_115005</name>
</gene>
<feature type="domain" description="Mic1" evidence="1">
    <location>
        <begin position="302"/>
        <end position="550"/>
    </location>
</feature>
<keyword evidence="4" id="KW-1185">Reference proteome</keyword>
<dbReference type="EMBL" id="JAATJV010177600">
    <property type="protein sequence ID" value="MBZ3871851.1"/>
    <property type="molecule type" value="Genomic_DNA"/>
</dbReference>
<dbReference type="GO" id="GO:0035658">
    <property type="term" value="C:Mon1-Ccz1 complex"/>
    <property type="evidence" value="ECO:0007669"/>
    <property type="project" value="InterPro"/>
</dbReference>
<proteinExistence type="predicted"/>
<dbReference type="Pfam" id="PF07035">
    <property type="entry name" value="RMC1_C"/>
    <property type="match status" value="1"/>
</dbReference>
<evidence type="ECO:0000259" key="2">
    <source>
        <dbReference type="Pfam" id="PF21029"/>
    </source>
</evidence>
<dbReference type="Pfam" id="PF21029">
    <property type="entry name" value="RMC1_N"/>
    <property type="match status" value="1"/>
</dbReference>
<dbReference type="PANTHER" id="PTHR12897">
    <property type="entry name" value="COLON CANCER-ASSOCIATED PROTEIN MIC1"/>
    <property type="match status" value="1"/>
</dbReference>
<dbReference type="GO" id="GO:0031902">
    <property type="term" value="C:late endosome membrane"/>
    <property type="evidence" value="ECO:0007669"/>
    <property type="project" value="TreeGrafter"/>
</dbReference>
<organism evidence="3 4">
    <name type="scientific">Sciurus carolinensis</name>
    <name type="common">Eastern gray squirrel</name>
    <dbReference type="NCBI Taxonomy" id="30640"/>
    <lineage>
        <taxon>Eukaryota</taxon>
        <taxon>Metazoa</taxon>
        <taxon>Chordata</taxon>
        <taxon>Craniata</taxon>
        <taxon>Vertebrata</taxon>
        <taxon>Euteleostomi</taxon>
        <taxon>Mammalia</taxon>
        <taxon>Eutheria</taxon>
        <taxon>Euarchontoglires</taxon>
        <taxon>Glires</taxon>
        <taxon>Rodentia</taxon>
        <taxon>Sciuromorpha</taxon>
        <taxon>Sciuridae</taxon>
        <taxon>Sciurinae</taxon>
        <taxon>Sciurini</taxon>
        <taxon>Sciurus</taxon>
    </lineage>
</organism>
<sequence>MGEEEYYLELCERPVQFEKANPVNCVFFDEANKQVFAVRSGGATGVVVKGPDDRNPISFRMDDKGEVKCIKFSLENKILAVQRTSKTVVLPEKRSLKLLKSHNINVNWYMYCPESAVILLSTTVLENVLQPFYFRAGTMSKLPKFEIELPAAPKSTKLSLSERDIAMATIYGQLYVLFLRHHSRTSNSTGAEVVLYHLPREGACKKMHILKLNRTGKFALNVVDNLVVVHHQDTETSVIFDIKLRGEFDGTVTFHHPVLPARSIQPYQIPMAGYLWNLQVKLQPIVNLLPDKGRLMDFLLQRKECKMVILSVCSQMLSESDRATLPVIATVFDKLNHEYKKYLDAEQSYTMAVEAGQSRSNPPLKRPTRTQAVVDQSDVYTHVLSPFAENKEMPHKFVIAVLMEYIRSLNQFQITVQHYLHELVIKTLVQHNRFYMLHQFLQYHVLSDSKPLACLLLSLESFYPPAHQLSLDMLKRLSTANDEIVEVLLSKHQVLAALRFIRGIGGHDNISARKFLDAAKQTEDNMLFYTIFRFFEQRNQRLRGNPNFTPGECTCQGKPGVTRLSKNPLWVGSLCVRRIPVSFYGNKVPNS</sequence>
<reference evidence="3" key="1">
    <citation type="submission" date="2020-03" db="EMBL/GenBank/DDBJ databases">
        <title>Studies in the Genomics of Life Span.</title>
        <authorList>
            <person name="Glass D."/>
        </authorList>
    </citation>
    <scope>NUCLEOTIDE SEQUENCE</scope>
    <source>
        <strain evidence="3">SUZIE</strain>
        <tissue evidence="3">Muscle</tissue>
    </source>
</reference>
<dbReference type="AlphaFoldDB" id="A0AA41MHA2"/>
<name>A0AA41MHA2_SCICA</name>
<dbReference type="InterPro" id="IPR009755">
    <property type="entry name" value="RMC1_C"/>
</dbReference>
<evidence type="ECO:0008006" key="5">
    <source>
        <dbReference type="Google" id="ProtNLM"/>
    </source>
</evidence>
<protein>
    <recommendedName>
        <fullName evidence="5">Mic1 domain-containing protein</fullName>
    </recommendedName>
</protein>
<dbReference type="GO" id="GO:0010506">
    <property type="term" value="P:regulation of autophagy"/>
    <property type="evidence" value="ECO:0007669"/>
    <property type="project" value="InterPro"/>
</dbReference>
<dbReference type="GO" id="GO:0005765">
    <property type="term" value="C:lysosomal membrane"/>
    <property type="evidence" value="ECO:0007669"/>
    <property type="project" value="TreeGrafter"/>
</dbReference>
<evidence type="ECO:0000313" key="3">
    <source>
        <dbReference type="EMBL" id="MBZ3871851.1"/>
    </source>
</evidence>
<evidence type="ECO:0000313" key="4">
    <source>
        <dbReference type="Proteomes" id="UP001166674"/>
    </source>
</evidence>